<evidence type="ECO:0000313" key="2">
    <source>
        <dbReference type="EMBL" id="SHN70916.1"/>
    </source>
</evidence>
<dbReference type="Proteomes" id="UP000184428">
    <property type="component" value="Unassembled WGS sequence"/>
</dbReference>
<feature type="region of interest" description="Disordered" evidence="1">
    <location>
        <begin position="186"/>
        <end position="298"/>
    </location>
</feature>
<feature type="compositionally biased region" description="Pro residues" evidence="1">
    <location>
        <begin position="257"/>
        <end position="267"/>
    </location>
</feature>
<proteinExistence type="predicted"/>
<accession>A0A1M7TJP4</accession>
<dbReference type="OrthoDB" id="5181278at2"/>
<name>A0A1M7TJP4_9ACTN</name>
<dbReference type="EMBL" id="FRDM01000007">
    <property type="protein sequence ID" value="SHN70916.1"/>
    <property type="molecule type" value="Genomic_DNA"/>
</dbReference>
<reference evidence="2 3" key="1">
    <citation type="submission" date="2016-12" db="EMBL/GenBank/DDBJ databases">
        <authorList>
            <person name="Song W.-J."/>
            <person name="Kurnit D.M."/>
        </authorList>
    </citation>
    <scope>NUCLEOTIDE SEQUENCE [LARGE SCALE GENOMIC DNA]</scope>
    <source>
        <strain evidence="2 3">DSM 43162</strain>
    </source>
</reference>
<feature type="compositionally biased region" description="Pro residues" evidence="1">
    <location>
        <begin position="189"/>
        <end position="240"/>
    </location>
</feature>
<gene>
    <name evidence="2" type="ORF">SAMN05660350_01809</name>
</gene>
<evidence type="ECO:0000313" key="3">
    <source>
        <dbReference type="Proteomes" id="UP000184428"/>
    </source>
</evidence>
<sequence length="369" mass="37859">MRPPPLAPSPRLLRSCTGAAWLVGAALLAHLTAGWIELPVEPAAASTSAVSLVDDRGGTALFTSTGLRPGASETACVSLAVTGSARSTGEVTLSAEVTEEALAPYLHLTVERGTLGNPARCASFTGVPAWSGTLAQLPRTAAAGIPTGWRPGDATTTTYRVSVTVLDDPRAQGLRAAARFVWALDFEPTPEPTPDPTPMPTPTPVPVPVPEPAPTPTPTPRPEPPAPAPTPTPTPPPTPSAVPTLQSEPEPVLPSETPSPTPAPPGTDPDGDDPDGVPPRGDGGSDVVQAPPLQASPTTVGEVVTAVGETALAVVEDGQFPLALVAVVAGFLAVQGRLDRRDPKLALARVRQELNDFRDFPELPRTASP</sequence>
<dbReference type="RefSeq" id="WP_072916740.1">
    <property type="nucleotide sequence ID" value="NZ_FRDM01000007.1"/>
</dbReference>
<protein>
    <submittedName>
        <fullName evidence="2">Uncharacterized protein</fullName>
    </submittedName>
</protein>
<dbReference type="AlphaFoldDB" id="A0A1M7TJP4"/>
<evidence type="ECO:0000256" key="1">
    <source>
        <dbReference type="SAM" id="MobiDB-lite"/>
    </source>
</evidence>
<dbReference type="PRINTS" id="PR01217">
    <property type="entry name" value="PRICHEXTENSN"/>
</dbReference>
<organism evidence="2 3">
    <name type="scientific">Geodermatophilus obscurus</name>
    <dbReference type="NCBI Taxonomy" id="1861"/>
    <lineage>
        <taxon>Bacteria</taxon>
        <taxon>Bacillati</taxon>
        <taxon>Actinomycetota</taxon>
        <taxon>Actinomycetes</taxon>
        <taxon>Geodermatophilales</taxon>
        <taxon>Geodermatophilaceae</taxon>
        <taxon>Geodermatophilus</taxon>
    </lineage>
</organism>